<protein>
    <submittedName>
        <fullName evidence="1">Uncharacterized protein</fullName>
    </submittedName>
</protein>
<reference evidence="1 2" key="1">
    <citation type="submission" date="2023-02" db="EMBL/GenBank/DDBJ databases">
        <title>LHISI_Scaffold_Assembly.</title>
        <authorList>
            <person name="Stuart O.P."/>
            <person name="Cleave R."/>
            <person name="Magrath M.J.L."/>
            <person name="Mikheyev A.S."/>
        </authorList>
    </citation>
    <scope>NUCLEOTIDE SEQUENCE [LARGE SCALE GENOMIC DNA]</scope>
    <source>
        <strain evidence="1">Daus_M_001</strain>
        <tissue evidence="1">Leg muscle</tissue>
    </source>
</reference>
<organism evidence="1 2">
    <name type="scientific">Dryococelus australis</name>
    <dbReference type="NCBI Taxonomy" id="614101"/>
    <lineage>
        <taxon>Eukaryota</taxon>
        <taxon>Metazoa</taxon>
        <taxon>Ecdysozoa</taxon>
        <taxon>Arthropoda</taxon>
        <taxon>Hexapoda</taxon>
        <taxon>Insecta</taxon>
        <taxon>Pterygota</taxon>
        <taxon>Neoptera</taxon>
        <taxon>Polyneoptera</taxon>
        <taxon>Phasmatodea</taxon>
        <taxon>Verophasmatodea</taxon>
        <taxon>Anareolatae</taxon>
        <taxon>Phasmatidae</taxon>
        <taxon>Eurycanthinae</taxon>
        <taxon>Dryococelus</taxon>
    </lineage>
</organism>
<name>A0ABQ9I4K2_9NEOP</name>
<keyword evidence="2" id="KW-1185">Reference proteome</keyword>
<accession>A0ABQ9I4K2</accession>
<proteinExistence type="predicted"/>
<dbReference type="EMBL" id="JARBHB010000002">
    <property type="protein sequence ID" value="KAJ8891587.1"/>
    <property type="molecule type" value="Genomic_DNA"/>
</dbReference>
<comment type="caution">
    <text evidence="1">The sequence shown here is derived from an EMBL/GenBank/DDBJ whole genome shotgun (WGS) entry which is preliminary data.</text>
</comment>
<gene>
    <name evidence="1" type="ORF">PR048_004115</name>
</gene>
<evidence type="ECO:0000313" key="2">
    <source>
        <dbReference type="Proteomes" id="UP001159363"/>
    </source>
</evidence>
<sequence length="121" mass="13855">MCQSLRTSDNDDHKQFAEIFLKSVTTADNLFGTVIEVPQEAKKQTTRNNHSHKSVEQYYLRSIVLPCVDGFIVSLQQRFCQNKDILSALEILLPKHAHKNCVKELKKTKPLLRRANFSGRG</sequence>
<evidence type="ECO:0000313" key="1">
    <source>
        <dbReference type="EMBL" id="KAJ8891587.1"/>
    </source>
</evidence>
<dbReference type="Proteomes" id="UP001159363">
    <property type="component" value="Chromosome 2"/>
</dbReference>